<dbReference type="PANTHER" id="PTHR11712:SF336">
    <property type="entry name" value="3-OXOACYL-[ACYL-CARRIER-PROTEIN] SYNTHASE, MITOCHONDRIAL"/>
    <property type="match status" value="1"/>
</dbReference>
<dbReference type="InterPro" id="IPR020615">
    <property type="entry name" value="Thiolase_acyl_enz_int_AS"/>
</dbReference>
<dbReference type="AlphaFoldDB" id="A0A1V4HC45"/>
<dbReference type="PROSITE" id="PS52004">
    <property type="entry name" value="KS3_2"/>
    <property type="match status" value="1"/>
</dbReference>
<dbReference type="Gene3D" id="3.40.47.10">
    <property type="match status" value="2"/>
</dbReference>
<evidence type="ECO:0000313" key="6">
    <source>
        <dbReference type="Proteomes" id="UP000190626"/>
    </source>
</evidence>
<reference evidence="6" key="1">
    <citation type="submission" date="2016-07" db="EMBL/GenBank/DDBJ databases">
        <authorList>
            <person name="Florea S."/>
            <person name="Webb J.S."/>
            <person name="Jaromczyk J."/>
            <person name="Schardl C.L."/>
        </authorList>
    </citation>
    <scope>NUCLEOTIDE SEQUENCE [LARGE SCALE GENOMIC DNA]</scope>
    <source>
        <strain evidence="6">CY1</strain>
    </source>
</reference>
<evidence type="ECO:0000256" key="2">
    <source>
        <dbReference type="ARBA" id="ARBA00022679"/>
    </source>
</evidence>
<dbReference type="Proteomes" id="UP000190626">
    <property type="component" value="Unassembled WGS sequence"/>
</dbReference>
<dbReference type="PANTHER" id="PTHR11712">
    <property type="entry name" value="POLYKETIDE SYNTHASE-RELATED"/>
    <property type="match status" value="1"/>
</dbReference>
<comment type="caution">
    <text evidence="5">The sequence shown here is derived from an EMBL/GenBank/DDBJ whole genome shotgun (WGS) entry which is preliminary data.</text>
</comment>
<dbReference type="RefSeq" id="WP_144028562.1">
    <property type="nucleotide sequence ID" value="NZ_MBTG01000034.1"/>
</dbReference>
<dbReference type="SMART" id="SM00825">
    <property type="entry name" value="PKS_KS"/>
    <property type="match status" value="1"/>
</dbReference>
<dbReference type="Pfam" id="PF00109">
    <property type="entry name" value="ketoacyl-synt"/>
    <property type="match status" value="1"/>
</dbReference>
<accession>A0A1V4HC45</accession>
<evidence type="ECO:0000256" key="1">
    <source>
        <dbReference type="ARBA" id="ARBA00008467"/>
    </source>
</evidence>
<dbReference type="GO" id="GO:0005829">
    <property type="term" value="C:cytosol"/>
    <property type="evidence" value="ECO:0007669"/>
    <property type="project" value="TreeGrafter"/>
</dbReference>
<evidence type="ECO:0000259" key="4">
    <source>
        <dbReference type="PROSITE" id="PS52004"/>
    </source>
</evidence>
<dbReference type="InterPro" id="IPR000794">
    <property type="entry name" value="Beta-ketoacyl_synthase"/>
</dbReference>
<gene>
    <name evidence="5" type="ORF">BC351_07405</name>
</gene>
<dbReference type="STRING" id="1469647.BC351_07405"/>
<evidence type="ECO:0000313" key="5">
    <source>
        <dbReference type="EMBL" id="OPH50476.1"/>
    </source>
</evidence>
<comment type="similarity">
    <text evidence="1 3">Belongs to the thiolase-like superfamily. Beta-ketoacyl-ACP synthases family.</text>
</comment>
<dbReference type="GO" id="GO:0006633">
    <property type="term" value="P:fatty acid biosynthetic process"/>
    <property type="evidence" value="ECO:0007669"/>
    <property type="project" value="TreeGrafter"/>
</dbReference>
<name>A0A1V4HC45_9BACL</name>
<dbReference type="InterPro" id="IPR014031">
    <property type="entry name" value="Ketoacyl_synth_C"/>
</dbReference>
<dbReference type="Pfam" id="PF02801">
    <property type="entry name" value="Ketoacyl-synt_C"/>
    <property type="match status" value="1"/>
</dbReference>
<dbReference type="PROSITE" id="PS00098">
    <property type="entry name" value="THIOLASE_1"/>
    <property type="match status" value="1"/>
</dbReference>
<evidence type="ECO:0000256" key="3">
    <source>
        <dbReference type="RuleBase" id="RU003694"/>
    </source>
</evidence>
<keyword evidence="2 3" id="KW-0808">Transferase</keyword>
<dbReference type="EMBL" id="MBTG01000034">
    <property type="protein sequence ID" value="OPH50476.1"/>
    <property type="molecule type" value="Genomic_DNA"/>
</dbReference>
<dbReference type="InterPro" id="IPR016039">
    <property type="entry name" value="Thiolase-like"/>
</dbReference>
<dbReference type="SUPFAM" id="SSF53901">
    <property type="entry name" value="Thiolase-like"/>
    <property type="match status" value="1"/>
</dbReference>
<sequence>MKNKTVITGFGLRLPKIQNVVQFEKVLRNGICTQSIVTGIGPKKESLVCGMIEDELEEARERKLHGYPRAALLGIAAAKEALEQAKIASPKARLAVIIGTSTSSLPEIEQCSYMYRSNQYNKISAFNAGMTNIHSLSSGIANYFGLGDGNLVFTLTNGCSSGSDAIFLGKTLLENGTVDICIVGAAETPFCDSAIASFAKQKAIKFNVNIGETGNPFSKNSNSFVISEGAAVIVMETEQQANQENKHIYGYLTGAAANNDGVSIHQMDENGERLYQTFDQAVGSKKITYTNSLALGLDLQDENEAKNHMKKLGAHTPITSIKGMIGHPFAVSGVAQLISSLISLREHFIPPTTLSDFKGYEHVNIVKEAMNCDIQNIAITSHGYGGNNNTIVVSKVG</sequence>
<keyword evidence="6" id="KW-1185">Reference proteome</keyword>
<dbReference type="GO" id="GO:0004315">
    <property type="term" value="F:3-oxoacyl-[acyl-carrier-protein] synthase activity"/>
    <property type="evidence" value="ECO:0007669"/>
    <property type="project" value="TreeGrafter"/>
</dbReference>
<feature type="domain" description="Ketosynthase family 3 (KS3)" evidence="4">
    <location>
        <begin position="2"/>
        <end position="395"/>
    </location>
</feature>
<proteinExistence type="inferred from homology"/>
<organism evidence="5 6">
    <name type="scientific">Paenibacillus ferrarius</name>
    <dbReference type="NCBI Taxonomy" id="1469647"/>
    <lineage>
        <taxon>Bacteria</taxon>
        <taxon>Bacillati</taxon>
        <taxon>Bacillota</taxon>
        <taxon>Bacilli</taxon>
        <taxon>Bacillales</taxon>
        <taxon>Paenibacillaceae</taxon>
        <taxon>Paenibacillus</taxon>
    </lineage>
</organism>
<dbReference type="OrthoDB" id="2773909at2"/>
<dbReference type="InterPro" id="IPR014030">
    <property type="entry name" value="Ketoacyl_synth_N"/>
</dbReference>
<dbReference type="InterPro" id="IPR020841">
    <property type="entry name" value="PKS_Beta-ketoAc_synthase_dom"/>
</dbReference>
<protein>
    <recommendedName>
        <fullName evidence="4">Ketosynthase family 3 (KS3) domain-containing protein</fullName>
    </recommendedName>
</protein>